<protein>
    <recommendedName>
        <fullName evidence="5">Snf7 family protein</fullName>
    </recommendedName>
</protein>
<reference evidence="3 4" key="1">
    <citation type="submission" date="2024-07" db="EMBL/GenBank/DDBJ databases">
        <title>Draft sequence of the Neodothiora populina.</title>
        <authorList>
            <person name="Drown D.D."/>
            <person name="Schuette U.S."/>
            <person name="Buechlein A.B."/>
            <person name="Rusch D.R."/>
            <person name="Winton L.W."/>
            <person name="Adams G.A."/>
        </authorList>
    </citation>
    <scope>NUCLEOTIDE SEQUENCE [LARGE SCALE GENOMIC DNA]</scope>
    <source>
        <strain evidence="3 4">CPC 39397</strain>
    </source>
</reference>
<evidence type="ECO:0000313" key="3">
    <source>
        <dbReference type="EMBL" id="KAL1311190.1"/>
    </source>
</evidence>
<dbReference type="PANTHER" id="PTHR22761">
    <property type="entry name" value="CHARGED MULTIVESICULAR BODY PROTEIN"/>
    <property type="match status" value="1"/>
</dbReference>
<evidence type="ECO:0000256" key="2">
    <source>
        <dbReference type="SAM" id="MobiDB-lite"/>
    </source>
</evidence>
<dbReference type="Pfam" id="PF03357">
    <property type="entry name" value="Snf7"/>
    <property type="match status" value="1"/>
</dbReference>
<feature type="coiled-coil region" evidence="1">
    <location>
        <begin position="270"/>
        <end position="304"/>
    </location>
</feature>
<comment type="caution">
    <text evidence="3">The sequence shown here is derived from an EMBL/GenBank/DDBJ whole genome shotgun (WGS) entry which is preliminary data.</text>
</comment>
<gene>
    <name evidence="3" type="ORF">AAFC00_001385</name>
</gene>
<evidence type="ECO:0000256" key="1">
    <source>
        <dbReference type="SAM" id="Coils"/>
    </source>
</evidence>
<keyword evidence="4" id="KW-1185">Reference proteome</keyword>
<proteinExistence type="predicted"/>
<sequence>MRRQSTIPDLLEFLRTHDESFRSRTRLQSLYSDFRPQRETNPDNYAANSAAWMRALTIASRAGLLPLRTGKSAQADRAGARPSHLAFTTGDDLAASLQSPQFGRPPALNAVIRDAIEKKQLVPLDDFLKAKKSIYEKSAMPSPWAAIGWGFKKLGNLVGEGGDKLVIGGYIVIANVEEAAKVVARQISEQADASSLTSRIYSRSLFEAEFAHALGPAEDMALSSGDFTILTTYLTRDKTLLSVDADGETIKIKAPNETKPSAVTQQDKDIASLRTLITSMTAQVDSLNNRISALDKTVREAVSNKQTQAAKTALRSKKLASQTLEQRSATLAQLEEAYDSIGNAADQIAIVAAMQTSSRVLASLHEEIGGVEGVEGVVEGLREEIYNADEVTRIIDDCGAKQVDEDEVEEEFAELERVEREQVEAQEAEATRKRLEELGNAEAGARRNSKGKQREESWPLTGSLQAEESEESGRVLEPAT</sequence>
<name>A0ABR3PNS4_9PEZI</name>
<dbReference type="PANTHER" id="PTHR22761:SF18">
    <property type="entry name" value="SORTING PROTEIN SNF7 FAMILY PROTEIN, PUTATIVE (AFU_ORTHOLOGUE AFUA_2G16692)-RELATED"/>
    <property type="match status" value="1"/>
</dbReference>
<keyword evidence="1" id="KW-0175">Coiled coil</keyword>
<dbReference type="RefSeq" id="XP_069204039.1">
    <property type="nucleotide sequence ID" value="XM_069340571.1"/>
</dbReference>
<evidence type="ECO:0008006" key="5">
    <source>
        <dbReference type="Google" id="ProtNLM"/>
    </source>
</evidence>
<evidence type="ECO:0000313" key="4">
    <source>
        <dbReference type="Proteomes" id="UP001562354"/>
    </source>
</evidence>
<feature type="region of interest" description="Disordered" evidence="2">
    <location>
        <begin position="417"/>
        <end position="480"/>
    </location>
</feature>
<dbReference type="GeneID" id="95975088"/>
<dbReference type="InterPro" id="IPR005024">
    <property type="entry name" value="Snf7_fam"/>
</dbReference>
<organism evidence="3 4">
    <name type="scientific">Neodothiora populina</name>
    <dbReference type="NCBI Taxonomy" id="2781224"/>
    <lineage>
        <taxon>Eukaryota</taxon>
        <taxon>Fungi</taxon>
        <taxon>Dikarya</taxon>
        <taxon>Ascomycota</taxon>
        <taxon>Pezizomycotina</taxon>
        <taxon>Dothideomycetes</taxon>
        <taxon>Dothideomycetidae</taxon>
        <taxon>Dothideales</taxon>
        <taxon>Dothioraceae</taxon>
        <taxon>Neodothiora</taxon>
    </lineage>
</organism>
<accession>A0ABR3PNS4</accession>
<feature type="compositionally biased region" description="Basic and acidic residues" evidence="2">
    <location>
        <begin position="417"/>
        <end position="437"/>
    </location>
</feature>
<dbReference type="Gene3D" id="6.10.140.1230">
    <property type="match status" value="1"/>
</dbReference>
<dbReference type="EMBL" id="JBFMKM010000003">
    <property type="protein sequence ID" value="KAL1311190.1"/>
    <property type="molecule type" value="Genomic_DNA"/>
</dbReference>
<dbReference type="Proteomes" id="UP001562354">
    <property type="component" value="Unassembled WGS sequence"/>
</dbReference>